<feature type="transmembrane region" description="Helical" evidence="26">
    <location>
        <begin position="479"/>
        <end position="502"/>
    </location>
</feature>
<comment type="catalytic activity">
    <reaction evidence="18">
        <text>L-histidyl-L-alpha-amino acid(out) = L-histidyl-L-alpha-amino acid(in)</text>
        <dbReference type="Rhea" id="RHEA:79379"/>
        <dbReference type="ChEBI" id="CHEBI:229964"/>
    </reaction>
</comment>
<evidence type="ECO:0000256" key="14">
    <source>
        <dbReference type="ARBA" id="ARBA00044898"/>
    </source>
</evidence>
<evidence type="ECO:0000256" key="11">
    <source>
        <dbReference type="ARBA" id="ARBA00044884"/>
    </source>
</evidence>
<evidence type="ECO:0000256" key="19">
    <source>
        <dbReference type="ARBA" id="ARBA00044919"/>
    </source>
</evidence>
<evidence type="ECO:0000313" key="28">
    <source>
        <dbReference type="EMBL" id="CAE0230000.1"/>
    </source>
</evidence>
<dbReference type="AlphaFoldDB" id="A0A7S3CJD5"/>
<feature type="transmembrane region" description="Helical" evidence="26">
    <location>
        <begin position="381"/>
        <end position="400"/>
    </location>
</feature>
<evidence type="ECO:0000256" key="22">
    <source>
        <dbReference type="ARBA" id="ARBA00045018"/>
    </source>
</evidence>
<comment type="catalytic activity">
    <reaction evidence="10">
        <text>L-alpha-aminoacyl-L-arginine(out) = L-alpha-aminoacyl-L-arginine(in)</text>
        <dbReference type="Rhea" id="RHEA:79367"/>
        <dbReference type="ChEBI" id="CHEBI:229968"/>
    </reaction>
</comment>
<keyword evidence="4 26" id="KW-0812">Transmembrane</keyword>
<protein>
    <recommendedName>
        <fullName evidence="21">Lysosomal dipeptide transporter MFSD1</fullName>
    </recommendedName>
    <alternativeName>
        <fullName evidence="22">Major facilitator superfamily domain-containing protein 1</fullName>
    </alternativeName>
</protein>
<evidence type="ECO:0000256" key="10">
    <source>
        <dbReference type="ARBA" id="ARBA00044881"/>
    </source>
</evidence>
<comment type="catalytic activity">
    <reaction evidence="14">
        <text>L-aspartyl-L-lysine(out) = L-aspartyl-L-lysine(in)</text>
        <dbReference type="Rhea" id="RHEA:79411"/>
        <dbReference type="ChEBI" id="CHEBI:229953"/>
    </reaction>
</comment>
<proteinExistence type="inferred from homology"/>
<evidence type="ECO:0000256" key="3">
    <source>
        <dbReference type="ARBA" id="ARBA00022448"/>
    </source>
</evidence>
<dbReference type="InterPro" id="IPR011701">
    <property type="entry name" value="MFS"/>
</dbReference>
<comment type="catalytic activity">
    <reaction evidence="20">
        <text>L-lysyl-glycine(out) = L-lysyl-glycine(in)</text>
        <dbReference type="Rhea" id="RHEA:79407"/>
        <dbReference type="ChEBI" id="CHEBI:191202"/>
    </reaction>
</comment>
<feature type="transmembrane region" description="Helical" evidence="26">
    <location>
        <begin position="102"/>
        <end position="122"/>
    </location>
</feature>
<evidence type="ECO:0000256" key="18">
    <source>
        <dbReference type="ARBA" id="ARBA00044912"/>
    </source>
</evidence>
<dbReference type="EMBL" id="HBIA01003475">
    <property type="protein sequence ID" value="CAE0230000.1"/>
    <property type="molecule type" value="Transcribed_RNA"/>
</dbReference>
<comment type="similarity">
    <text evidence="2">Belongs to the major facilitator superfamily.</text>
</comment>
<organism evidence="28">
    <name type="scientific">Strombidium rassoulzadegani</name>
    <dbReference type="NCBI Taxonomy" id="1082188"/>
    <lineage>
        <taxon>Eukaryota</taxon>
        <taxon>Sar</taxon>
        <taxon>Alveolata</taxon>
        <taxon>Ciliophora</taxon>
        <taxon>Intramacronucleata</taxon>
        <taxon>Spirotrichea</taxon>
        <taxon>Oligotrichia</taxon>
        <taxon>Strombidiidae</taxon>
        <taxon>Strombidium</taxon>
    </lineage>
</organism>
<feature type="transmembrane region" description="Helical" evidence="26">
    <location>
        <begin position="445"/>
        <end position="467"/>
    </location>
</feature>
<evidence type="ECO:0000256" key="8">
    <source>
        <dbReference type="ARBA" id="ARBA00044876"/>
    </source>
</evidence>
<feature type="compositionally biased region" description="Basic and acidic residues" evidence="25">
    <location>
        <begin position="81"/>
        <end position="95"/>
    </location>
</feature>
<dbReference type="GO" id="GO:0005765">
    <property type="term" value="C:lysosomal membrane"/>
    <property type="evidence" value="ECO:0007669"/>
    <property type="project" value="UniProtKB-SubCell"/>
</dbReference>
<accession>A0A7S3CJD5</accession>
<comment type="catalytic activity">
    <reaction evidence="16">
        <text>L-lysyl-L-lysine(out) = L-lysyl-L-lysine(in)</text>
        <dbReference type="Rhea" id="RHEA:79403"/>
        <dbReference type="ChEBI" id="CHEBI:229956"/>
    </reaction>
</comment>
<keyword evidence="5 26" id="KW-1133">Transmembrane helix</keyword>
<feature type="region of interest" description="Disordered" evidence="25">
    <location>
        <begin position="520"/>
        <end position="543"/>
    </location>
</feature>
<feature type="compositionally biased region" description="Polar residues" evidence="25">
    <location>
        <begin position="28"/>
        <end position="52"/>
    </location>
</feature>
<evidence type="ECO:0000256" key="26">
    <source>
        <dbReference type="SAM" id="Phobius"/>
    </source>
</evidence>
<comment type="catalytic activity">
    <reaction evidence="17">
        <text>L-arginyl-glycine(out) = L-arginyl-glycine(in)</text>
        <dbReference type="Rhea" id="RHEA:79391"/>
        <dbReference type="ChEBI" id="CHEBI:229955"/>
    </reaction>
</comment>
<evidence type="ECO:0000256" key="5">
    <source>
        <dbReference type="ARBA" id="ARBA00022989"/>
    </source>
</evidence>
<sequence length="543" mass="59596">MPTQDPTHPEEASFTQLDDTDAEAKQLLSKSQTSIGTPAANGFSSAPTQETYANEGDNNETLQQNLADPLTKKSLSPQPQERQDRRENSSSEGDMRRSPVRWCMLLMACFFMVGNCFCYDNPGPLETQLQTQFHMDSTAFSLLYTVYSIPNMLLPIVGGIFLDRIGIRSGLLLFCVVLTFGQFVFMLGGYQGSYNLMLLGRIIFGMGGECMGVAQSSIISVWFKGKELSFALGLNLSMSRLGSVANANLLPSVYDSQGLGAALLVGFVICLFSLANAFGLVYLDKKAEQTNPNAEKAGVAEDEKFKLSDLYQFNASFWLLTVSCVLTYGTIYPFIQNASDMLQTKYHFDKITAGFLFGVPYLISAVTSPFLGLLIDKVGKRAFLLCLSSSVLILAFASSMMMPECNQCYNQVYPLVFTGLGYSVYAAAIWGSIPYVVAPSTVGTAFGITTAIQNIGLVFAPTLVGLIKDQTKHIDHGFFYVNVFFVLVNLFALLINMNLYYIDVYYNQGVLDRVAHDKQAPSKEEQASKGANSEETLSLLSDK</sequence>
<feature type="domain" description="Major facilitator superfamily (MFS) profile" evidence="27">
    <location>
        <begin position="101"/>
        <end position="500"/>
    </location>
</feature>
<dbReference type="Pfam" id="PF07690">
    <property type="entry name" value="MFS_1"/>
    <property type="match status" value="1"/>
</dbReference>
<feature type="transmembrane region" description="Helical" evidence="26">
    <location>
        <begin position="169"/>
        <end position="190"/>
    </location>
</feature>
<comment type="catalytic activity">
    <reaction evidence="13">
        <text>L-alpha-aminoacyl-L-lysine(out) = L-alpha-aminoacyl-L-lysine(in)</text>
        <dbReference type="Rhea" id="RHEA:79383"/>
        <dbReference type="ChEBI" id="CHEBI:229966"/>
    </reaction>
</comment>
<dbReference type="PANTHER" id="PTHR23512:SF3">
    <property type="entry name" value="MAJOR FACILITATOR SUPERFAMILY DOMAIN-CONTAINING PROTEIN 1"/>
    <property type="match status" value="1"/>
</dbReference>
<comment type="catalytic activity">
    <reaction evidence="11">
        <text>L-alpha-aminoacyl-L-histidine(out) = L-alpha-aminoacyl-L-histidine(in)</text>
        <dbReference type="Rhea" id="RHEA:79375"/>
        <dbReference type="ChEBI" id="CHEBI:229967"/>
    </reaction>
</comment>
<feature type="compositionally biased region" description="Polar residues" evidence="25">
    <location>
        <begin position="529"/>
        <end position="543"/>
    </location>
</feature>
<dbReference type="GO" id="GO:0022857">
    <property type="term" value="F:transmembrane transporter activity"/>
    <property type="evidence" value="ECO:0007669"/>
    <property type="project" value="InterPro"/>
</dbReference>
<dbReference type="PANTHER" id="PTHR23512">
    <property type="entry name" value="MAJOR FACILITATOR SUPERFAMILY DOMAIN-CONTAINING PROTEIN 1"/>
    <property type="match status" value="1"/>
</dbReference>
<comment type="catalytic activity">
    <reaction evidence="12">
        <text>L-lysyl-L-alpha-amino acid(out) = L-lysyl-L-alpha-amino acid(in)</text>
        <dbReference type="Rhea" id="RHEA:79387"/>
        <dbReference type="ChEBI" id="CHEBI:229965"/>
    </reaction>
</comment>
<evidence type="ECO:0000256" key="6">
    <source>
        <dbReference type="ARBA" id="ARBA00023136"/>
    </source>
</evidence>
<comment type="catalytic activity">
    <reaction evidence="9">
        <text>L-histidyl-glycine(out) = L-histidyl-glycine(in)</text>
        <dbReference type="Rhea" id="RHEA:79395"/>
        <dbReference type="ChEBI" id="CHEBI:229957"/>
    </reaction>
</comment>
<evidence type="ECO:0000256" key="2">
    <source>
        <dbReference type="ARBA" id="ARBA00008335"/>
    </source>
</evidence>
<comment type="subunit">
    <text evidence="24">Homodimer. Interacts with lysosomal protein GLMP (via lumenal domain); the interaction starts while both proteins are still in the endoplasmic reticulum and is required for stabilization of MFSD1 in lysosomes but has no direct effect on its targeting to lysosomes or transporter activity.</text>
</comment>
<comment type="catalytic activity">
    <reaction evidence="15">
        <text>L-arginyl-L-alpha-amino acid(out) = L-arginyl-L-alpha-amino acid(in)</text>
        <dbReference type="Rhea" id="RHEA:79371"/>
        <dbReference type="ChEBI" id="CHEBI:84315"/>
    </reaction>
</comment>
<reference evidence="28" key="1">
    <citation type="submission" date="2021-01" db="EMBL/GenBank/DDBJ databases">
        <authorList>
            <person name="Corre E."/>
            <person name="Pelletier E."/>
            <person name="Niang G."/>
            <person name="Scheremetjew M."/>
            <person name="Finn R."/>
            <person name="Kale V."/>
            <person name="Holt S."/>
            <person name="Cochrane G."/>
            <person name="Meng A."/>
            <person name="Brown T."/>
            <person name="Cohen L."/>
        </authorList>
    </citation>
    <scope>NUCLEOTIDE SEQUENCE</scope>
    <source>
        <strain evidence="28">Ras09</strain>
    </source>
</reference>
<dbReference type="Gene3D" id="1.20.1250.20">
    <property type="entry name" value="MFS general substrate transporter like domains"/>
    <property type="match status" value="2"/>
</dbReference>
<dbReference type="SUPFAM" id="SSF103473">
    <property type="entry name" value="MFS general substrate transporter"/>
    <property type="match status" value="1"/>
</dbReference>
<evidence type="ECO:0000256" key="21">
    <source>
        <dbReference type="ARBA" id="ARBA00044985"/>
    </source>
</evidence>
<comment type="subcellular location">
    <subcellularLocation>
        <location evidence="1">Lysosome membrane</location>
        <topology evidence="1">Multi-pass membrane protein</topology>
    </subcellularLocation>
</comment>
<keyword evidence="6 26" id="KW-0472">Membrane</keyword>
<evidence type="ECO:0000256" key="23">
    <source>
        <dbReference type="ARBA" id="ARBA00045709"/>
    </source>
</evidence>
<feature type="transmembrane region" description="Helical" evidence="26">
    <location>
        <begin position="142"/>
        <end position="162"/>
    </location>
</feature>
<feature type="region of interest" description="Disordered" evidence="25">
    <location>
        <begin position="1"/>
        <end position="95"/>
    </location>
</feature>
<evidence type="ECO:0000256" key="7">
    <source>
        <dbReference type="ARBA" id="ARBA00023228"/>
    </source>
</evidence>
<evidence type="ECO:0000256" key="1">
    <source>
        <dbReference type="ARBA" id="ARBA00004155"/>
    </source>
</evidence>
<comment type="function">
    <text evidence="23">Lysosomal dipeptide uniporter that selectively exports lysine, arginine or histidine-containing dipeptides with a net positive charge from the lysosome lumen into the cytosol. Could play a role in a specific type of protein O-glycosylation indirectly regulating macrophages migration and tissue invasion. Also essential for liver homeostasis.</text>
</comment>
<evidence type="ECO:0000256" key="12">
    <source>
        <dbReference type="ARBA" id="ARBA00044891"/>
    </source>
</evidence>
<dbReference type="InterPro" id="IPR052187">
    <property type="entry name" value="MFSD1"/>
</dbReference>
<evidence type="ECO:0000256" key="13">
    <source>
        <dbReference type="ARBA" id="ARBA00044893"/>
    </source>
</evidence>
<evidence type="ECO:0000256" key="9">
    <source>
        <dbReference type="ARBA" id="ARBA00044878"/>
    </source>
</evidence>
<keyword evidence="3" id="KW-0813">Transport</keyword>
<dbReference type="PROSITE" id="PS50850">
    <property type="entry name" value="MFS"/>
    <property type="match status" value="1"/>
</dbReference>
<feature type="transmembrane region" description="Helical" evidence="26">
    <location>
        <begin position="315"/>
        <end position="335"/>
    </location>
</feature>
<evidence type="ECO:0000256" key="15">
    <source>
        <dbReference type="ARBA" id="ARBA00044899"/>
    </source>
</evidence>
<evidence type="ECO:0000259" key="27">
    <source>
        <dbReference type="PROSITE" id="PS50850"/>
    </source>
</evidence>
<evidence type="ECO:0000256" key="16">
    <source>
        <dbReference type="ARBA" id="ARBA00044900"/>
    </source>
</evidence>
<keyword evidence="7" id="KW-0458">Lysosome</keyword>
<feature type="transmembrane region" description="Helical" evidence="26">
    <location>
        <begin position="355"/>
        <end position="375"/>
    </location>
</feature>
<evidence type="ECO:0000256" key="4">
    <source>
        <dbReference type="ARBA" id="ARBA00022692"/>
    </source>
</evidence>
<comment type="catalytic activity">
    <reaction evidence="8">
        <text>L-lysyl-L-alanine(out) = L-lysyl-L-alanine(in)</text>
        <dbReference type="Rhea" id="RHEA:79399"/>
        <dbReference type="ChEBI" id="CHEBI:229954"/>
    </reaction>
</comment>
<evidence type="ECO:0000256" key="24">
    <source>
        <dbReference type="ARBA" id="ARBA00046376"/>
    </source>
</evidence>
<comment type="catalytic activity">
    <reaction evidence="19">
        <text>L-alanyl-L-lysine(out) = L-alanyl-L-lysine(in)</text>
        <dbReference type="Rhea" id="RHEA:79415"/>
        <dbReference type="ChEBI" id="CHEBI:192470"/>
    </reaction>
</comment>
<feature type="transmembrane region" description="Helical" evidence="26">
    <location>
        <begin position="412"/>
        <end position="433"/>
    </location>
</feature>
<evidence type="ECO:0000256" key="25">
    <source>
        <dbReference type="SAM" id="MobiDB-lite"/>
    </source>
</evidence>
<feature type="transmembrane region" description="Helical" evidence="26">
    <location>
        <begin position="259"/>
        <end position="283"/>
    </location>
</feature>
<dbReference type="InterPro" id="IPR036259">
    <property type="entry name" value="MFS_trans_sf"/>
</dbReference>
<gene>
    <name evidence="28" type="ORF">SRAS04492_LOCUS1786</name>
</gene>
<evidence type="ECO:0000256" key="17">
    <source>
        <dbReference type="ARBA" id="ARBA00044903"/>
    </source>
</evidence>
<dbReference type="InterPro" id="IPR020846">
    <property type="entry name" value="MFS_dom"/>
</dbReference>
<evidence type="ECO:0000256" key="20">
    <source>
        <dbReference type="ARBA" id="ARBA00044924"/>
    </source>
</evidence>
<name>A0A7S3CJD5_9SPIT</name>